<dbReference type="Gene3D" id="2.160.10.10">
    <property type="entry name" value="Hexapeptide repeat proteins"/>
    <property type="match status" value="1"/>
</dbReference>
<dbReference type="EC" id="2.3.1.-" evidence="8"/>
<name>A0A1W1D993_9ZZZZ</name>
<dbReference type="NCBIfam" id="TIGR01853">
    <property type="entry name" value="lipid_A_lpxD"/>
    <property type="match status" value="1"/>
</dbReference>
<keyword evidence="4" id="KW-0677">Repeat</keyword>
<dbReference type="Pfam" id="PF00132">
    <property type="entry name" value="Hexapep"/>
    <property type="match status" value="1"/>
</dbReference>
<dbReference type="GO" id="GO:0009245">
    <property type="term" value="P:lipid A biosynthetic process"/>
    <property type="evidence" value="ECO:0007669"/>
    <property type="project" value="UniProtKB-KW"/>
</dbReference>
<dbReference type="HAMAP" id="MF_00523">
    <property type="entry name" value="LpxD"/>
    <property type="match status" value="1"/>
</dbReference>
<dbReference type="GO" id="GO:0016020">
    <property type="term" value="C:membrane"/>
    <property type="evidence" value="ECO:0007669"/>
    <property type="project" value="GOC"/>
</dbReference>
<evidence type="ECO:0000313" key="8">
    <source>
        <dbReference type="EMBL" id="SFV77178.1"/>
    </source>
</evidence>
<evidence type="ECO:0000256" key="2">
    <source>
        <dbReference type="ARBA" id="ARBA00022556"/>
    </source>
</evidence>
<dbReference type="SUPFAM" id="SSF51161">
    <property type="entry name" value="Trimeric LpxA-like enzymes"/>
    <property type="match status" value="1"/>
</dbReference>
<keyword evidence="6 8" id="KW-0012">Acyltransferase</keyword>
<evidence type="ECO:0000256" key="5">
    <source>
        <dbReference type="ARBA" id="ARBA00023098"/>
    </source>
</evidence>
<dbReference type="EMBL" id="FPHQ01000167">
    <property type="protein sequence ID" value="SFV77178.1"/>
    <property type="molecule type" value="Genomic_DNA"/>
</dbReference>
<dbReference type="PANTHER" id="PTHR43378:SF2">
    <property type="entry name" value="UDP-3-O-ACYLGLUCOSAMINE N-ACYLTRANSFERASE 1, MITOCHONDRIAL-RELATED"/>
    <property type="match status" value="1"/>
</dbReference>
<organism evidence="8">
    <name type="scientific">hydrothermal vent metagenome</name>
    <dbReference type="NCBI Taxonomy" id="652676"/>
    <lineage>
        <taxon>unclassified sequences</taxon>
        <taxon>metagenomes</taxon>
        <taxon>ecological metagenomes</taxon>
    </lineage>
</organism>
<dbReference type="InterPro" id="IPR001451">
    <property type="entry name" value="Hexapep"/>
</dbReference>
<evidence type="ECO:0000256" key="4">
    <source>
        <dbReference type="ARBA" id="ARBA00022737"/>
    </source>
</evidence>
<proteinExistence type="inferred from homology"/>
<dbReference type="InterPro" id="IPR011004">
    <property type="entry name" value="Trimer_LpxA-like_sf"/>
</dbReference>
<dbReference type="InterPro" id="IPR020573">
    <property type="entry name" value="UDP_GlcNAc_AcTrfase_non-rep"/>
</dbReference>
<dbReference type="Pfam" id="PF04613">
    <property type="entry name" value="LpxD"/>
    <property type="match status" value="1"/>
</dbReference>
<dbReference type="NCBIfam" id="NF002060">
    <property type="entry name" value="PRK00892.1"/>
    <property type="match status" value="1"/>
</dbReference>
<dbReference type="Gene3D" id="3.40.1390.10">
    <property type="entry name" value="MurE/MurF, N-terminal domain"/>
    <property type="match status" value="1"/>
</dbReference>
<dbReference type="PANTHER" id="PTHR43378">
    <property type="entry name" value="UDP-3-O-ACYLGLUCOSAMINE N-ACYLTRANSFERASE"/>
    <property type="match status" value="1"/>
</dbReference>
<accession>A0A1W1D993</accession>
<evidence type="ECO:0000256" key="1">
    <source>
        <dbReference type="ARBA" id="ARBA00022516"/>
    </source>
</evidence>
<dbReference type="Pfam" id="PF14602">
    <property type="entry name" value="Hexapep_2"/>
    <property type="match status" value="1"/>
</dbReference>
<dbReference type="GO" id="GO:0016410">
    <property type="term" value="F:N-acyltransferase activity"/>
    <property type="evidence" value="ECO:0007669"/>
    <property type="project" value="InterPro"/>
</dbReference>
<dbReference type="InterPro" id="IPR007691">
    <property type="entry name" value="LpxD"/>
</dbReference>
<dbReference type="AlphaFoldDB" id="A0A1W1D993"/>
<sequence length="332" mass="35378">MHTLGELAELIDAELIGDSSYQIDSLASIDCAQTQQLSYVVNRKYSGKLLNTLAGAVIINRSLKDSCKVNALVVTDVYLAFSKISHLFKPEISHNSGIHPSTDISQVHVADNCTIGQNVTIGSNTIIAASVVIEDNTTIGRNCTIGPNTSILQGTSIGNNVVIAPGAVIGSEGFGNARDANKHWHTIAHLGNVVIADDVNIGANTTIDRGTLEDTHIHRGVRLDNLIQIAHNVTVGEDTAIAASTAVAGSAIIGKRCMIGGMVGIIGHISICDDVIVNGKSIVDKSIITPGMYTGIMPLMPHKKWQIVSIWLTKLDKITKYLNIKLNHLKGR</sequence>
<keyword evidence="2" id="KW-0441">Lipid A biosynthesis</keyword>
<keyword evidence="5" id="KW-0443">Lipid metabolism</keyword>
<evidence type="ECO:0000256" key="6">
    <source>
        <dbReference type="ARBA" id="ARBA00023315"/>
    </source>
</evidence>
<keyword evidence="1" id="KW-0444">Lipid biosynthesis</keyword>
<evidence type="ECO:0000256" key="3">
    <source>
        <dbReference type="ARBA" id="ARBA00022679"/>
    </source>
</evidence>
<feature type="domain" description="UDP-3-O-[3-hydroxymyristoyl] glucosamine N-acyltransferase non-repeat region" evidence="7">
    <location>
        <begin position="22"/>
        <end position="87"/>
    </location>
</feature>
<gene>
    <name evidence="8" type="ORF">MNB_SUP05-10-524</name>
</gene>
<dbReference type="CDD" id="cd03352">
    <property type="entry name" value="LbH_LpxD"/>
    <property type="match status" value="1"/>
</dbReference>
<keyword evidence="3 8" id="KW-0808">Transferase</keyword>
<evidence type="ECO:0000259" key="7">
    <source>
        <dbReference type="Pfam" id="PF04613"/>
    </source>
</evidence>
<protein>
    <submittedName>
        <fullName evidence="8">UDP-3-O-[3-hydroxymyristoyl] glucosamine N-acyltransferase</fullName>
        <ecNumber evidence="8">2.3.1.-</ecNumber>
    </submittedName>
</protein>
<reference evidence="8" key="1">
    <citation type="submission" date="2016-10" db="EMBL/GenBank/DDBJ databases">
        <authorList>
            <person name="de Groot N.N."/>
        </authorList>
    </citation>
    <scope>NUCLEOTIDE SEQUENCE</scope>
</reference>